<evidence type="ECO:0000313" key="3">
    <source>
        <dbReference type="Proteomes" id="UP000030764"/>
    </source>
</evidence>
<evidence type="ECO:0000256" key="1">
    <source>
        <dbReference type="SAM" id="MobiDB-lite"/>
    </source>
</evidence>
<sequence>MTDFMVSYDVRDLFTSILIPHSLNVLQSLLDSDSSLRERTKLSPLQIVKLESFCMREGNYFRFQEFLPRERWGSNGRSVAPGPCRTVHATPGRDSVRGNGQPMGPPSA</sequence>
<proteinExistence type="predicted"/>
<keyword evidence="3" id="KW-1185">Reference proteome</keyword>
<dbReference type="Proteomes" id="UP000030764">
    <property type="component" value="Unassembled WGS sequence"/>
</dbReference>
<name>A0A085LIM5_9BILA</name>
<feature type="region of interest" description="Disordered" evidence="1">
    <location>
        <begin position="74"/>
        <end position="108"/>
    </location>
</feature>
<organism evidence="2 3">
    <name type="scientific">Trichuris suis</name>
    <name type="common">pig whipworm</name>
    <dbReference type="NCBI Taxonomy" id="68888"/>
    <lineage>
        <taxon>Eukaryota</taxon>
        <taxon>Metazoa</taxon>
        <taxon>Ecdysozoa</taxon>
        <taxon>Nematoda</taxon>
        <taxon>Enoplea</taxon>
        <taxon>Dorylaimia</taxon>
        <taxon>Trichinellida</taxon>
        <taxon>Trichuridae</taxon>
        <taxon>Trichuris</taxon>
    </lineage>
</organism>
<protein>
    <submittedName>
        <fullName evidence="2">Uncharacterized protein</fullName>
    </submittedName>
</protein>
<evidence type="ECO:0000313" key="2">
    <source>
        <dbReference type="EMBL" id="KFD44821.1"/>
    </source>
</evidence>
<dbReference type="AlphaFoldDB" id="A0A085LIM5"/>
<reference evidence="2 3" key="1">
    <citation type="journal article" date="2014" name="Nat. Genet.">
        <title>Genome and transcriptome of the porcine whipworm Trichuris suis.</title>
        <authorList>
            <person name="Jex A.R."/>
            <person name="Nejsum P."/>
            <person name="Schwarz E.M."/>
            <person name="Hu L."/>
            <person name="Young N.D."/>
            <person name="Hall R.S."/>
            <person name="Korhonen P.K."/>
            <person name="Liao S."/>
            <person name="Thamsborg S."/>
            <person name="Xia J."/>
            <person name="Xu P."/>
            <person name="Wang S."/>
            <person name="Scheerlinck J.P."/>
            <person name="Hofmann A."/>
            <person name="Sternberg P.W."/>
            <person name="Wang J."/>
            <person name="Gasser R.B."/>
        </authorList>
    </citation>
    <scope>NUCLEOTIDE SEQUENCE [LARGE SCALE GENOMIC DNA]</scope>
    <source>
        <strain evidence="2">DCEP-RM93M</strain>
    </source>
</reference>
<gene>
    <name evidence="2" type="ORF">M513_14301</name>
</gene>
<accession>A0A085LIM5</accession>
<dbReference type="EMBL" id="KL364440">
    <property type="protein sequence ID" value="KFD44821.1"/>
    <property type="molecule type" value="Genomic_DNA"/>
</dbReference>